<proteinExistence type="predicted"/>
<dbReference type="OrthoDB" id="1151239at2"/>
<protein>
    <recommendedName>
        <fullName evidence="3">Terminase-like family protein</fullName>
    </recommendedName>
</protein>
<sequence>MSSRASDLIQEIEVNDKQADFIEAAFYTLTADGTKTAALIGGIGSGKTFAMALMMLLSKEELPRAKGQFPCATVTQFKRSIFPGIKSVWQDNFGLRQYNFKTGQGDYAVGRKPPEDWDTPYQEPDNWENCIAFPNGWVIEICAYKMFADIHRGRNDDFAIMDEALLFKREWLKILEGRIRANKSKFNSPLHWMIMVFSSPPYGQGDWMFDIEDMMREEPSRYLFMQITTRDNQAFLPSNYIDNLKKKLTPLEFGVEVEGKRLSKMPKSYYSSLDERHSDVEIDEFFQPGQPVAACIDFNAHFTSCSVWQDLGAEQRCVMGCFVTDPDPDKDMSQTLATELLSRLTPYPNRTIYLTGDRNGLNASASSKQNNDGTWITLYDEFTQVFEDAGWTVYCCPLLYNPFKDETYKLMKEVLQETRDDGLHLRFHPYDAKSVMVSMQRAPILPNYTKDKRSENKKDEDQQYATHLSDTVDYYVVFKLQGGMQIDNSGGGSFDVGFI</sequence>
<accession>A0A1G7WHS9</accession>
<dbReference type="RefSeq" id="WP_090156684.1">
    <property type="nucleotide sequence ID" value="NZ_FNAN01000022.1"/>
</dbReference>
<organism evidence="1 2">
    <name type="scientific">Dyadobacter soli</name>
    <dbReference type="NCBI Taxonomy" id="659014"/>
    <lineage>
        <taxon>Bacteria</taxon>
        <taxon>Pseudomonadati</taxon>
        <taxon>Bacteroidota</taxon>
        <taxon>Cytophagia</taxon>
        <taxon>Cytophagales</taxon>
        <taxon>Spirosomataceae</taxon>
        <taxon>Dyadobacter</taxon>
    </lineage>
</organism>
<dbReference type="InterPro" id="IPR027417">
    <property type="entry name" value="P-loop_NTPase"/>
</dbReference>
<dbReference type="Proteomes" id="UP000198748">
    <property type="component" value="Unassembled WGS sequence"/>
</dbReference>
<evidence type="ECO:0008006" key="3">
    <source>
        <dbReference type="Google" id="ProtNLM"/>
    </source>
</evidence>
<dbReference type="EMBL" id="FNAN01000022">
    <property type="protein sequence ID" value="SDG71458.1"/>
    <property type="molecule type" value="Genomic_DNA"/>
</dbReference>
<gene>
    <name evidence="1" type="ORF">SAMN04487996_12250</name>
</gene>
<keyword evidence="2" id="KW-1185">Reference proteome</keyword>
<evidence type="ECO:0000313" key="1">
    <source>
        <dbReference type="EMBL" id="SDG71458.1"/>
    </source>
</evidence>
<dbReference type="AlphaFoldDB" id="A0A1G7WHS9"/>
<dbReference type="Gene3D" id="3.40.50.300">
    <property type="entry name" value="P-loop containing nucleotide triphosphate hydrolases"/>
    <property type="match status" value="1"/>
</dbReference>
<reference evidence="2" key="1">
    <citation type="submission" date="2016-10" db="EMBL/GenBank/DDBJ databases">
        <authorList>
            <person name="Varghese N."/>
            <person name="Submissions S."/>
        </authorList>
    </citation>
    <scope>NUCLEOTIDE SEQUENCE [LARGE SCALE GENOMIC DNA]</scope>
    <source>
        <strain evidence="2">DSM 25329</strain>
    </source>
</reference>
<evidence type="ECO:0000313" key="2">
    <source>
        <dbReference type="Proteomes" id="UP000198748"/>
    </source>
</evidence>
<name>A0A1G7WHS9_9BACT</name>
<dbReference type="STRING" id="659014.SAMN04487996_12250"/>